<evidence type="ECO:0000313" key="1">
    <source>
        <dbReference type="EMBL" id="QHU16380.1"/>
    </source>
</evidence>
<reference evidence="1" key="1">
    <citation type="journal article" date="2020" name="Nature">
        <title>Giant virus diversity and host interactions through global metagenomics.</title>
        <authorList>
            <person name="Schulz F."/>
            <person name="Roux S."/>
            <person name="Paez-Espino D."/>
            <person name="Jungbluth S."/>
            <person name="Walsh D.A."/>
            <person name="Denef V.J."/>
            <person name="McMahon K.D."/>
            <person name="Konstantinidis K.T."/>
            <person name="Eloe-Fadrosh E.A."/>
            <person name="Kyrpides N.C."/>
            <person name="Woyke T."/>
        </authorList>
    </citation>
    <scope>NUCLEOTIDE SEQUENCE</scope>
    <source>
        <strain evidence="1">GVMAG-S-3300011013-78</strain>
    </source>
</reference>
<dbReference type="AlphaFoldDB" id="A0A6C0KI78"/>
<dbReference type="EMBL" id="MN740880">
    <property type="protein sequence ID" value="QHU16380.1"/>
    <property type="molecule type" value="Genomic_DNA"/>
</dbReference>
<name>A0A6C0KI78_9ZZZZ</name>
<proteinExistence type="predicted"/>
<accession>A0A6C0KI78</accession>
<organism evidence="1">
    <name type="scientific">viral metagenome</name>
    <dbReference type="NCBI Taxonomy" id="1070528"/>
    <lineage>
        <taxon>unclassified sequences</taxon>
        <taxon>metagenomes</taxon>
        <taxon>organismal metagenomes</taxon>
    </lineage>
</organism>
<protein>
    <submittedName>
        <fullName evidence="1">Uncharacterized protein</fullName>
    </submittedName>
</protein>
<sequence>MNNELNMKLLDILPNEILTIIWSYINIKQKIWVNKVYFEKYHKLIIPEIPRFNSYMHFIIRNKYDYLFNIMVKDNHKLWLNKKKWPYKELIFNNYLDYLLYLCNKSNASKLKETLANYSKSNINANKYKIKRTNYNRWTN</sequence>